<evidence type="ECO:0000313" key="2">
    <source>
        <dbReference type="EMBL" id="MBW32284.1"/>
    </source>
</evidence>
<sequence length="105" mass="11503">MVAVAMAITVTLSCSRICTSCTSFPTVSHPRPVPCIRTRRTTKPSSNIKHLRTGKAQISNICGPLRLLSSFHKQTKSFKAGVRSPLHGSQTIQPANFWLQGYGIH</sequence>
<keyword evidence="1" id="KW-0732">Signal</keyword>
<feature type="signal peptide" evidence="1">
    <location>
        <begin position="1"/>
        <end position="20"/>
    </location>
</feature>
<proteinExistence type="predicted"/>
<evidence type="ECO:0000256" key="1">
    <source>
        <dbReference type="SAM" id="SignalP"/>
    </source>
</evidence>
<dbReference type="EMBL" id="GGFM01011533">
    <property type="protein sequence ID" value="MBW32284.1"/>
    <property type="molecule type" value="Transcribed_RNA"/>
</dbReference>
<feature type="chain" id="PRO_5014960478" evidence="1">
    <location>
        <begin position="21"/>
        <end position="105"/>
    </location>
</feature>
<organism evidence="2">
    <name type="scientific">Anopheles braziliensis</name>
    <dbReference type="NCBI Taxonomy" id="58242"/>
    <lineage>
        <taxon>Eukaryota</taxon>
        <taxon>Metazoa</taxon>
        <taxon>Ecdysozoa</taxon>
        <taxon>Arthropoda</taxon>
        <taxon>Hexapoda</taxon>
        <taxon>Insecta</taxon>
        <taxon>Pterygota</taxon>
        <taxon>Neoptera</taxon>
        <taxon>Endopterygota</taxon>
        <taxon>Diptera</taxon>
        <taxon>Nematocera</taxon>
        <taxon>Culicoidea</taxon>
        <taxon>Culicidae</taxon>
        <taxon>Anophelinae</taxon>
        <taxon>Anopheles</taxon>
    </lineage>
</organism>
<protein>
    <submittedName>
        <fullName evidence="2">Putative secreted peptide</fullName>
    </submittedName>
</protein>
<dbReference type="AlphaFoldDB" id="A0A2M3ZUQ5"/>
<reference evidence="2" key="1">
    <citation type="submission" date="2018-01" db="EMBL/GenBank/DDBJ databases">
        <title>An insight into the sialome of Amazonian anophelines.</title>
        <authorList>
            <person name="Ribeiro J.M."/>
            <person name="Scarpassa V."/>
            <person name="Calvo E."/>
        </authorList>
    </citation>
    <scope>NUCLEOTIDE SEQUENCE</scope>
    <source>
        <tissue evidence="2">Salivary glands</tissue>
    </source>
</reference>
<accession>A0A2M3ZUQ5</accession>
<name>A0A2M3ZUQ5_9DIPT</name>